<name>A0AAD9MAR9_9PEZI</name>
<feature type="region of interest" description="Disordered" evidence="1">
    <location>
        <begin position="122"/>
        <end position="145"/>
    </location>
</feature>
<gene>
    <name evidence="2" type="ORF">P8C59_000061</name>
</gene>
<feature type="region of interest" description="Disordered" evidence="1">
    <location>
        <begin position="435"/>
        <end position="464"/>
    </location>
</feature>
<dbReference type="AlphaFoldDB" id="A0AAD9MAR9"/>
<dbReference type="EMBL" id="JAQQPM010000001">
    <property type="protein sequence ID" value="KAK2066226.1"/>
    <property type="molecule type" value="Genomic_DNA"/>
</dbReference>
<protein>
    <submittedName>
        <fullName evidence="2">Uncharacterized protein</fullName>
    </submittedName>
</protein>
<proteinExistence type="predicted"/>
<feature type="compositionally biased region" description="Low complexity" evidence="1">
    <location>
        <begin position="345"/>
        <end position="357"/>
    </location>
</feature>
<evidence type="ECO:0000313" key="3">
    <source>
        <dbReference type="Proteomes" id="UP001217918"/>
    </source>
</evidence>
<evidence type="ECO:0000313" key="2">
    <source>
        <dbReference type="EMBL" id="KAK2066226.1"/>
    </source>
</evidence>
<comment type="caution">
    <text evidence="2">The sequence shown here is derived from an EMBL/GenBank/DDBJ whole genome shotgun (WGS) entry which is preliminary data.</text>
</comment>
<feature type="compositionally biased region" description="Basic residues" evidence="1">
    <location>
        <begin position="358"/>
        <end position="370"/>
    </location>
</feature>
<feature type="region of interest" description="Disordered" evidence="1">
    <location>
        <begin position="345"/>
        <end position="374"/>
    </location>
</feature>
<organism evidence="2 3">
    <name type="scientific">Phyllachora maydis</name>
    <dbReference type="NCBI Taxonomy" id="1825666"/>
    <lineage>
        <taxon>Eukaryota</taxon>
        <taxon>Fungi</taxon>
        <taxon>Dikarya</taxon>
        <taxon>Ascomycota</taxon>
        <taxon>Pezizomycotina</taxon>
        <taxon>Sordariomycetes</taxon>
        <taxon>Sordariomycetidae</taxon>
        <taxon>Phyllachorales</taxon>
        <taxon>Phyllachoraceae</taxon>
        <taxon>Phyllachora</taxon>
    </lineage>
</organism>
<accession>A0AAD9MAR9</accession>
<evidence type="ECO:0000256" key="1">
    <source>
        <dbReference type="SAM" id="MobiDB-lite"/>
    </source>
</evidence>
<keyword evidence="3" id="KW-1185">Reference proteome</keyword>
<reference evidence="2" key="1">
    <citation type="journal article" date="2023" name="Mol. Plant Microbe Interact.">
        <title>Elucidating the Obligate Nature and Biological Capacity of an Invasive Fungal Corn Pathogen.</title>
        <authorList>
            <person name="MacCready J.S."/>
            <person name="Roggenkamp E.M."/>
            <person name="Gdanetz K."/>
            <person name="Chilvers M.I."/>
        </authorList>
    </citation>
    <scope>NUCLEOTIDE SEQUENCE</scope>
    <source>
        <strain evidence="2">PM02</strain>
    </source>
</reference>
<dbReference type="Proteomes" id="UP001217918">
    <property type="component" value="Unassembled WGS sequence"/>
</dbReference>
<sequence length="592" mass="65474">MASTKKPLLPIQTLLEDKEDSKDYSEVIEVLKQHIKSHKQVIASQSSDIKTLLLSLNTLEASVEDSVSTIKNISSTLASLTNSSNTAATTTGKTSYSPRFDPFSGTIDLDSPLRPPGKEPYLGPAIDNTATSNLDPPIDTGSKEGFKDTITSSIVKKLSKKAYTIPDGFTSNTLSSLATTSNNSSNNIAVKGLIVYNRVIEEGLLKEAKKQHPTVRQLRRPGYRAKYSRPIESKKEDVYNEFHALTFSTYRKGLSAFNAEFNGYLAKLTIAKIDIDPSLILNQYFKALESKFPSWVSRQKSSIRQARMLGLIASSLNIEYLMADILEESRNPAIKAYRAAYMANSSNSTPNSNYNPSKKGKNKKKGKKKASYNIKGQNYSAKSAEQASFILGSYNLAIEEEEESDSSSNSSSSSDSNTQLAQLLALKGYKKRKDFKGKGLKTSSNKAKYKDNQPRRRPRDPALYNSWLYNTGSTDHISNSKERPISPAGIGSITLEVLSRKAPPTYTKLVLDYVLYLPNININIISRVRHYDSGGCLIKETLCRGNRRCIAILDFKKSGFFPDIKGSSKPILHTNFAFPLGLSSYTTKSIEL</sequence>